<dbReference type="Gene3D" id="1.10.357.140">
    <property type="entry name" value="UbiA prenyltransferase"/>
    <property type="match status" value="1"/>
</dbReference>
<dbReference type="InterPro" id="IPR050475">
    <property type="entry name" value="Prenyltransferase_related"/>
</dbReference>
<feature type="transmembrane region" description="Helical" evidence="6">
    <location>
        <begin position="152"/>
        <end position="171"/>
    </location>
</feature>
<proteinExistence type="predicted"/>
<feature type="transmembrane region" description="Helical" evidence="6">
    <location>
        <begin position="332"/>
        <end position="355"/>
    </location>
</feature>
<feature type="transmembrane region" description="Helical" evidence="6">
    <location>
        <begin position="24"/>
        <end position="44"/>
    </location>
</feature>
<comment type="subcellular location">
    <subcellularLocation>
        <location evidence="1">Membrane</location>
        <topology evidence="1">Multi-pass membrane protein</topology>
    </subcellularLocation>
</comment>
<feature type="transmembrane region" description="Helical" evidence="6">
    <location>
        <begin position="419"/>
        <end position="435"/>
    </location>
</feature>
<sequence>MIEKTTKSLVETLKVTLTKIHLEPLSPGSFFAALLAVIVVRTWLELLLEPSAAISYFPEFYLSLVDYLHVIFSWLTLFVAIALWLSISLKIDFNFVSRATLIVFPVICIVPWIDYVFPSGISISYSHTFDSFWHTWRALFNPWESIAQISPGVRVEVALVLLFIASYGLLMQRPLWRLLLAVFGVYQIIFLFGYLPAVYSQLTGVAFSELVGAAMLPVRSNTHLYALMYLPLAAVLVVMAVFFLKAQWRYSCWQLIRLERLSIYVGLMAFAILLAAINALAGAELINLYDLLRMLAACLSISLLFVFSTAVNDLADLTGDRISNPQRPLVTGAITVNAMTQLAIIALLFSLALALLVNEHFFFVAIALAAFSYLYSAPPFRLKRFLGLAHAVLMLIAGSVVVAGYVVVEANLAFQKMDLPLLYSILLFFFIASHLKDIKDVSADRRVGVVTLAGLIGAKSAYLLICVAVIFSLLLSSYWLGLGLLVGVSLATVFGVLAYWLRNAEYCLLLTQGVGFVLLAGYCWQVI</sequence>
<reference evidence="8" key="1">
    <citation type="journal article" date="2019" name="Int. J. Syst. Evol. Microbiol.">
        <title>The Global Catalogue of Microorganisms (GCM) 10K type strain sequencing project: providing services to taxonomists for standard genome sequencing and annotation.</title>
        <authorList>
            <consortium name="The Broad Institute Genomics Platform"/>
            <consortium name="The Broad Institute Genome Sequencing Center for Infectious Disease"/>
            <person name="Wu L."/>
            <person name="Ma J."/>
        </authorList>
    </citation>
    <scope>NUCLEOTIDE SEQUENCE [LARGE SCALE GENOMIC DNA]</scope>
    <source>
        <strain evidence="8">KCTC 42730</strain>
    </source>
</reference>
<keyword evidence="2" id="KW-1003">Cell membrane</keyword>
<feature type="transmembrane region" description="Helical" evidence="6">
    <location>
        <begin position="292"/>
        <end position="311"/>
    </location>
</feature>
<feature type="transmembrane region" description="Helical" evidence="6">
    <location>
        <begin position="264"/>
        <end position="286"/>
    </location>
</feature>
<keyword evidence="3 6" id="KW-0812">Transmembrane</keyword>
<dbReference type="Proteomes" id="UP001595453">
    <property type="component" value="Unassembled WGS sequence"/>
</dbReference>
<evidence type="ECO:0000313" key="8">
    <source>
        <dbReference type="Proteomes" id="UP001595453"/>
    </source>
</evidence>
<dbReference type="InterPro" id="IPR000537">
    <property type="entry name" value="UbiA_prenyltransferase"/>
</dbReference>
<feature type="transmembrane region" description="Helical" evidence="6">
    <location>
        <begin position="477"/>
        <end position="499"/>
    </location>
</feature>
<comment type="caution">
    <text evidence="7">The sequence shown here is derived from an EMBL/GenBank/DDBJ whole genome shotgun (WGS) entry which is preliminary data.</text>
</comment>
<evidence type="ECO:0000256" key="2">
    <source>
        <dbReference type="ARBA" id="ARBA00022475"/>
    </source>
</evidence>
<name>A0ABV7CET8_9GAMM</name>
<keyword evidence="8" id="KW-1185">Reference proteome</keyword>
<dbReference type="RefSeq" id="WP_377119929.1">
    <property type="nucleotide sequence ID" value="NZ_JBHRSD010000001.1"/>
</dbReference>
<evidence type="ECO:0000256" key="6">
    <source>
        <dbReference type="SAM" id="Phobius"/>
    </source>
</evidence>
<organism evidence="7 8">
    <name type="scientific">Pseudoalteromonas fenneropenaei</name>
    <dbReference type="NCBI Taxonomy" id="1737459"/>
    <lineage>
        <taxon>Bacteria</taxon>
        <taxon>Pseudomonadati</taxon>
        <taxon>Pseudomonadota</taxon>
        <taxon>Gammaproteobacteria</taxon>
        <taxon>Alteromonadales</taxon>
        <taxon>Pseudoalteromonadaceae</taxon>
        <taxon>Pseudoalteromonas</taxon>
    </lineage>
</organism>
<dbReference type="PANTHER" id="PTHR42723:SF1">
    <property type="entry name" value="CHLOROPHYLL SYNTHASE, CHLOROPLASTIC"/>
    <property type="match status" value="1"/>
</dbReference>
<dbReference type="InterPro" id="IPR044878">
    <property type="entry name" value="UbiA_sf"/>
</dbReference>
<keyword evidence="5 6" id="KW-0472">Membrane</keyword>
<feature type="transmembrane region" description="Helical" evidence="6">
    <location>
        <begin position="506"/>
        <end position="524"/>
    </location>
</feature>
<gene>
    <name evidence="7" type="ORF">ACFOEE_00780</name>
</gene>
<dbReference type="Pfam" id="PF01040">
    <property type="entry name" value="UbiA"/>
    <property type="match status" value="1"/>
</dbReference>
<protein>
    <submittedName>
        <fullName evidence="7">UbiA family prenyltransferase</fullName>
    </submittedName>
</protein>
<feature type="transmembrane region" description="Helical" evidence="6">
    <location>
        <begin position="64"/>
        <end position="87"/>
    </location>
</feature>
<keyword evidence="4 6" id="KW-1133">Transmembrane helix</keyword>
<evidence type="ECO:0000256" key="4">
    <source>
        <dbReference type="ARBA" id="ARBA00022989"/>
    </source>
</evidence>
<feature type="transmembrane region" description="Helical" evidence="6">
    <location>
        <begin position="385"/>
        <end position="407"/>
    </location>
</feature>
<evidence type="ECO:0000256" key="5">
    <source>
        <dbReference type="ARBA" id="ARBA00023136"/>
    </source>
</evidence>
<evidence type="ECO:0000256" key="1">
    <source>
        <dbReference type="ARBA" id="ARBA00004141"/>
    </source>
</evidence>
<evidence type="ECO:0000313" key="7">
    <source>
        <dbReference type="EMBL" id="MFC3031066.1"/>
    </source>
</evidence>
<feature type="transmembrane region" description="Helical" evidence="6">
    <location>
        <begin position="99"/>
        <end position="117"/>
    </location>
</feature>
<accession>A0ABV7CET8</accession>
<evidence type="ECO:0000256" key="3">
    <source>
        <dbReference type="ARBA" id="ARBA00022692"/>
    </source>
</evidence>
<dbReference type="EMBL" id="JBHRSD010000001">
    <property type="protein sequence ID" value="MFC3031066.1"/>
    <property type="molecule type" value="Genomic_DNA"/>
</dbReference>
<dbReference type="PANTHER" id="PTHR42723">
    <property type="entry name" value="CHLOROPHYLL SYNTHASE"/>
    <property type="match status" value="1"/>
</dbReference>
<feature type="transmembrane region" description="Helical" evidence="6">
    <location>
        <begin position="178"/>
        <end position="202"/>
    </location>
</feature>
<feature type="transmembrane region" description="Helical" evidence="6">
    <location>
        <begin position="222"/>
        <end position="244"/>
    </location>
</feature>
<feature type="transmembrane region" description="Helical" evidence="6">
    <location>
        <begin position="361"/>
        <end position="378"/>
    </location>
</feature>
<feature type="transmembrane region" description="Helical" evidence="6">
    <location>
        <begin position="447"/>
        <end position="471"/>
    </location>
</feature>